<gene>
    <name evidence="3" type="ORF">CPB83DRAFT_892050</name>
</gene>
<dbReference type="EMBL" id="MU157836">
    <property type="protein sequence ID" value="KAF9531209.1"/>
    <property type="molecule type" value="Genomic_DNA"/>
</dbReference>
<proteinExistence type="predicted"/>
<evidence type="ECO:0000259" key="2">
    <source>
        <dbReference type="Pfam" id="PF14510"/>
    </source>
</evidence>
<feature type="region of interest" description="Disordered" evidence="1">
    <location>
        <begin position="1"/>
        <end position="31"/>
    </location>
</feature>
<dbReference type="Proteomes" id="UP000807306">
    <property type="component" value="Unassembled WGS sequence"/>
</dbReference>
<accession>A0A9P6ELP4</accession>
<reference evidence="3" key="1">
    <citation type="submission" date="2020-11" db="EMBL/GenBank/DDBJ databases">
        <authorList>
            <consortium name="DOE Joint Genome Institute"/>
            <person name="Ahrendt S."/>
            <person name="Riley R."/>
            <person name="Andreopoulos W."/>
            <person name="Labutti K."/>
            <person name="Pangilinan J."/>
            <person name="Ruiz-Duenas F.J."/>
            <person name="Barrasa J.M."/>
            <person name="Sanchez-Garcia M."/>
            <person name="Camarero S."/>
            <person name="Miyauchi S."/>
            <person name="Serrano A."/>
            <person name="Linde D."/>
            <person name="Babiker R."/>
            <person name="Drula E."/>
            <person name="Ayuso-Fernandez I."/>
            <person name="Pacheco R."/>
            <person name="Padilla G."/>
            <person name="Ferreira P."/>
            <person name="Barriuso J."/>
            <person name="Kellner H."/>
            <person name="Castanera R."/>
            <person name="Alfaro M."/>
            <person name="Ramirez L."/>
            <person name="Pisabarro A.G."/>
            <person name="Kuo A."/>
            <person name="Tritt A."/>
            <person name="Lipzen A."/>
            <person name="He G."/>
            <person name="Yan M."/>
            <person name="Ng V."/>
            <person name="Cullen D."/>
            <person name="Martin F."/>
            <person name="Rosso M.-N."/>
            <person name="Henrissat B."/>
            <person name="Hibbett D."/>
            <person name="Martinez A.T."/>
            <person name="Grigoriev I.V."/>
        </authorList>
    </citation>
    <scope>NUCLEOTIDE SEQUENCE</scope>
    <source>
        <strain evidence="3">CBS 506.95</strain>
    </source>
</reference>
<evidence type="ECO:0000256" key="1">
    <source>
        <dbReference type="SAM" id="MobiDB-lite"/>
    </source>
</evidence>
<name>A0A9P6ELP4_9AGAR</name>
<keyword evidence="4" id="KW-1185">Reference proteome</keyword>
<dbReference type="InterPro" id="IPR029481">
    <property type="entry name" value="ABC_trans_N"/>
</dbReference>
<evidence type="ECO:0000313" key="3">
    <source>
        <dbReference type="EMBL" id="KAF9531209.1"/>
    </source>
</evidence>
<evidence type="ECO:0000313" key="4">
    <source>
        <dbReference type="Proteomes" id="UP000807306"/>
    </source>
</evidence>
<protein>
    <recommendedName>
        <fullName evidence="2">Pleiotropic ABC efflux transporter N-terminal domain-containing protein</fullName>
    </recommendedName>
</protein>
<dbReference type="AlphaFoldDB" id="A0A9P6ELP4"/>
<sequence>MSELKPGPVSGLAKVGERQQRSYAESTTPHEPFDFEKELDTYIKQMEEENIKTRSLGVVFENLRMVGRAHQQVLLAD</sequence>
<dbReference type="Pfam" id="PF14510">
    <property type="entry name" value="ABC_trans_N"/>
    <property type="match status" value="1"/>
</dbReference>
<organism evidence="3 4">
    <name type="scientific">Crepidotus variabilis</name>
    <dbReference type="NCBI Taxonomy" id="179855"/>
    <lineage>
        <taxon>Eukaryota</taxon>
        <taxon>Fungi</taxon>
        <taxon>Dikarya</taxon>
        <taxon>Basidiomycota</taxon>
        <taxon>Agaricomycotina</taxon>
        <taxon>Agaricomycetes</taxon>
        <taxon>Agaricomycetidae</taxon>
        <taxon>Agaricales</taxon>
        <taxon>Agaricineae</taxon>
        <taxon>Crepidotaceae</taxon>
        <taxon>Crepidotus</taxon>
    </lineage>
</organism>
<feature type="domain" description="Pleiotropic ABC efflux transporter N-terminal" evidence="2">
    <location>
        <begin position="19"/>
        <end position="68"/>
    </location>
</feature>
<comment type="caution">
    <text evidence="3">The sequence shown here is derived from an EMBL/GenBank/DDBJ whole genome shotgun (WGS) entry which is preliminary data.</text>
</comment>